<reference evidence="11" key="3">
    <citation type="submission" date="2025-04" db="UniProtKB">
        <authorList>
            <consortium name="RefSeq"/>
        </authorList>
    </citation>
    <scope>IDENTIFICATION</scope>
    <source>
        <strain evidence="11">Nigerian</strain>
        <tissue evidence="11">Liver and blood</tissue>
    </source>
</reference>
<dbReference type="SMART" id="SM00020">
    <property type="entry name" value="Tryp_SPc"/>
    <property type="match status" value="3"/>
</dbReference>
<feature type="chain" id="PRO_5044662930" evidence="7">
    <location>
        <begin position="28"/>
        <end position="895"/>
    </location>
</feature>
<dbReference type="Proteomes" id="UP000008143">
    <property type="component" value="Chromosome 9"/>
</dbReference>
<evidence type="ECO:0000313" key="12">
    <source>
        <dbReference type="Xenbase" id="XB-GENE-29087415"/>
    </source>
</evidence>
<name>A0A803JMF5_XENTR</name>
<feature type="domain" description="Peptidase S1" evidence="8">
    <location>
        <begin position="321"/>
        <end position="557"/>
    </location>
</feature>
<dbReference type="GO" id="GO:0008236">
    <property type="term" value="F:serine-type peptidase activity"/>
    <property type="evidence" value="ECO:0000318"/>
    <property type="project" value="GO_Central"/>
</dbReference>
<evidence type="ECO:0000256" key="1">
    <source>
        <dbReference type="ARBA" id="ARBA00022670"/>
    </source>
</evidence>
<dbReference type="InterPro" id="IPR033116">
    <property type="entry name" value="TRYPSIN_SER"/>
</dbReference>
<dbReference type="InterPro" id="IPR018114">
    <property type="entry name" value="TRYPSIN_HIS"/>
</dbReference>
<evidence type="ECO:0000256" key="7">
    <source>
        <dbReference type="SAM" id="SignalP"/>
    </source>
</evidence>
<dbReference type="InterPro" id="IPR001254">
    <property type="entry name" value="Trypsin_dom"/>
</dbReference>
<dbReference type="GO" id="GO:0004252">
    <property type="term" value="F:serine-type endopeptidase activity"/>
    <property type="evidence" value="ECO:0007669"/>
    <property type="project" value="InterPro"/>
</dbReference>
<evidence type="ECO:0000313" key="9">
    <source>
        <dbReference type="Ensembl" id="ENSXETP00000109120"/>
    </source>
</evidence>
<gene>
    <name evidence="12" type="primary">prss53</name>
    <name evidence="9 11" type="synonym">LOC101733979</name>
</gene>
<dbReference type="PRINTS" id="PR00722">
    <property type="entry name" value="CHYMOTRYPSIN"/>
</dbReference>
<evidence type="ECO:0000256" key="3">
    <source>
        <dbReference type="ARBA" id="ARBA00022801"/>
    </source>
</evidence>
<keyword evidence="1 5" id="KW-0645">Protease</keyword>
<evidence type="ECO:0000256" key="2">
    <source>
        <dbReference type="ARBA" id="ARBA00022729"/>
    </source>
</evidence>
<organism evidence="9">
    <name type="scientific">Xenopus tropicalis</name>
    <name type="common">Western clawed frog</name>
    <name type="synonym">Silurana tropicalis</name>
    <dbReference type="NCBI Taxonomy" id="8364"/>
    <lineage>
        <taxon>Eukaryota</taxon>
        <taxon>Metazoa</taxon>
        <taxon>Chordata</taxon>
        <taxon>Craniata</taxon>
        <taxon>Vertebrata</taxon>
        <taxon>Euteleostomi</taxon>
        <taxon>Amphibia</taxon>
        <taxon>Batrachia</taxon>
        <taxon>Anura</taxon>
        <taxon>Pipoidea</taxon>
        <taxon>Pipidae</taxon>
        <taxon>Xenopodinae</taxon>
        <taxon>Xenopus</taxon>
        <taxon>Silurana</taxon>
    </lineage>
</organism>
<dbReference type="Xenbase" id="XB-GENE-29087415">
    <property type="gene designation" value="prss53"/>
</dbReference>
<dbReference type="RefSeq" id="XP_031749509.1">
    <property type="nucleotide sequence ID" value="XM_031893649.1"/>
</dbReference>
<dbReference type="GO" id="GO:0005886">
    <property type="term" value="C:plasma membrane"/>
    <property type="evidence" value="ECO:0000318"/>
    <property type="project" value="GO_Central"/>
</dbReference>
<dbReference type="PANTHER" id="PTHR24253">
    <property type="entry name" value="TRANSMEMBRANE PROTEASE SERINE"/>
    <property type="match status" value="1"/>
</dbReference>
<dbReference type="Gene3D" id="2.40.10.10">
    <property type="entry name" value="Trypsin-like serine proteases"/>
    <property type="match status" value="6"/>
</dbReference>
<evidence type="ECO:0000256" key="5">
    <source>
        <dbReference type="RuleBase" id="RU363034"/>
    </source>
</evidence>
<dbReference type="PROSITE" id="PS50240">
    <property type="entry name" value="TRYPSIN_DOM"/>
    <property type="match status" value="3"/>
</dbReference>
<reference evidence="9" key="2">
    <citation type="submission" date="2021-03" db="UniProtKB">
        <authorList>
            <consortium name="Ensembl"/>
        </authorList>
    </citation>
    <scope>IDENTIFICATION</scope>
</reference>
<evidence type="ECO:0000256" key="4">
    <source>
        <dbReference type="ARBA" id="ARBA00023157"/>
    </source>
</evidence>
<dbReference type="FunFam" id="2.40.10.10:FF:000024">
    <property type="entry name" value="Serine protease 53"/>
    <property type="match status" value="2"/>
</dbReference>
<dbReference type="InterPro" id="IPR001314">
    <property type="entry name" value="Peptidase_S1A"/>
</dbReference>
<dbReference type="GeneTree" id="ENSGT00940000162122"/>
<dbReference type="PROSITE" id="PS00134">
    <property type="entry name" value="TRYPSIN_HIS"/>
    <property type="match status" value="3"/>
</dbReference>
<dbReference type="PANTHER" id="PTHR24253:SF62">
    <property type="entry name" value="TRANSMEMBRANE PROTEASE SERINE 6"/>
    <property type="match status" value="1"/>
</dbReference>
<proteinExistence type="predicted"/>
<dbReference type="FunFam" id="2.40.10.10:FF:000184">
    <property type="entry name" value="Prostasin"/>
    <property type="match status" value="1"/>
</dbReference>
<evidence type="ECO:0000259" key="8">
    <source>
        <dbReference type="PROSITE" id="PS50240"/>
    </source>
</evidence>
<dbReference type="Bgee" id="ENSXETG00000036456">
    <property type="expression patterns" value="Expressed in neurula embryo and 1 other cell type or tissue"/>
</dbReference>
<keyword evidence="2 7" id="KW-0732">Signal</keyword>
<dbReference type="AGR" id="Xenbase:XB-GENE-29087415"/>
<evidence type="ECO:0000313" key="10">
    <source>
        <dbReference type="Proteomes" id="UP000008143"/>
    </source>
</evidence>
<evidence type="ECO:0000313" key="11">
    <source>
        <dbReference type="RefSeq" id="XP_031749509.1"/>
    </source>
</evidence>
<dbReference type="InterPro" id="IPR009003">
    <property type="entry name" value="Peptidase_S1_PA"/>
</dbReference>
<dbReference type="AlphaFoldDB" id="A0A803JMF5"/>
<feature type="region of interest" description="Disordered" evidence="6">
    <location>
        <begin position="846"/>
        <end position="895"/>
    </location>
</feature>
<feature type="domain" description="Peptidase S1" evidence="8">
    <location>
        <begin position="39"/>
        <end position="284"/>
    </location>
</feature>
<dbReference type="PROSITE" id="PS00135">
    <property type="entry name" value="TRYPSIN_SER"/>
    <property type="match status" value="1"/>
</dbReference>
<protein>
    <submittedName>
        <fullName evidence="9 11">Serine protease 53</fullName>
    </submittedName>
</protein>
<feature type="domain" description="Peptidase S1" evidence="8">
    <location>
        <begin position="583"/>
        <end position="829"/>
    </location>
</feature>
<evidence type="ECO:0000256" key="6">
    <source>
        <dbReference type="SAM" id="MobiDB-lite"/>
    </source>
</evidence>
<keyword evidence="3 5" id="KW-0378">Hydrolase</keyword>
<dbReference type="SUPFAM" id="SSF50494">
    <property type="entry name" value="Trypsin-like serine proteases"/>
    <property type="match status" value="3"/>
</dbReference>
<sequence length="895" mass="96914">MGATRGIRIIITAAVVCWCLGFHQSAAAVCGRQGPQSRIYGGSDTYPGEWPWYAMLHYLGKPYCGGSLISNDYILTAAHCFDGDLSLRTPESWTIQLGSSRVGGPPERSTLILKASQILLHEDYIHFLDGHDLALIKLAKPVTFTSFVSPVCLPEVQHRFRLRRTCWALGLQDVAPGVPLDSKRSLQKVTQTLIGYKTCNCIYNSHGRPELTNATLPSMLCAAESDGEKGPCLGDSGGPVVCQEDGAWFLAGVISFSQGCHLRDSPTVLTAVSLYQDWIKQKVGSEASFSPQTIDVRDDVDTDSCSDLLSTRSSGCGIIEIQGSDPRSPGVWPWQVDLHKDGRRMCGGTLISANWVVTAAHCFTGTLSSDSPFDWSVVLAPGTPAVKETPVQKITLHGAYVSTENGKDIALLQLTRPASFGPYTLPVCLPRASHRLLYGATCWHTGRDGPHPDGKMGPPKGASVELIGPNKCNCIYSKPGTTNASVSVLPSMLCAAQQEGQCLSDSGGPLVCNESGTWFLVGVQSFAGSCQERRGKALPGVYTKLSDYENWISTITRDAFFSLQKETPPQELDSERCSEGSSIGCGHSVASPSLALLNKATEAAWPWQVSIQQYGFHVCSGVLIAETWVLTAAHCVSSLVPPSDYSVHLGKHQQGGWNPHQIMRAVKRVVLHPEYGPAAGDNDLALLETYYGVTYSDYIQPICPPSDVSLAQAKRCLVTGWETLQSFGDPSSASLRALQVSLLDPKECGTRRNQSNPRRETPLCAAGKKGKKYACLGDSGAPLVCQLQSGGPWLLFGISSSRAKSNQPLCPGNFTAVSSKLSWILEVIPPKDMDTYWRNDSIPVRREASTVPSSHTESYKANATNRWGNSVPTTTRMSPKQSQQKVPTPTRRPYW</sequence>
<dbReference type="CDD" id="cd00190">
    <property type="entry name" value="Tryp_SPc"/>
    <property type="match status" value="3"/>
</dbReference>
<dbReference type="OMA" id="MRVWNGE"/>
<dbReference type="KEGG" id="xtr:101733979"/>
<dbReference type="Ensembl" id="ENSXETT00000121550">
    <property type="protein sequence ID" value="ENSXETP00000109120"/>
    <property type="gene ID" value="ENSXETG00000036456"/>
</dbReference>
<feature type="signal peptide" evidence="7">
    <location>
        <begin position="1"/>
        <end position="27"/>
    </location>
</feature>
<accession>A0A803JMF5</accession>
<keyword evidence="5" id="KW-0720">Serine protease</keyword>
<dbReference type="Pfam" id="PF00089">
    <property type="entry name" value="Trypsin"/>
    <property type="match status" value="3"/>
</dbReference>
<dbReference type="GO" id="GO:0006508">
    <property type="term" value="P:proteolysis"/>
    <property type="evidence" value="ECO:0007669"/>
    <property type="project" value="UniProtKB-KW"/>
</dbReference>
<keyword evidence="4" id="KW-1015">Disulfide bond</keyword>
<dbReference type="InterPro" id="IPR043504">
    <property type="entry name" value="Peptidase_S1_PA_chymotrypsin"/>
</dbReference>
<reference evidence="9" key="1">
    <citation type="journal article" date="2010" name="Science">
        <title>The genome of the Western clawed frog Xenopus tropicalis.</title>
        <authorList>
            <person name="Hellsten U."/>
            <person name="Harland R.M."/>
            <person name="Gilchrist M.J."/>
            <person name="Hendrix D."/>
            <person name="Jurka J."/>
            <person name="Kapitonov V."/>
            <person name="Ovcharenko I."/>
            <person name="Putnam N.H."/>
            <person name="Shu S."/>
            <person name="Taher L."/>
            <person name="Blitz I.L."/>
            <person name="Blumberg B."/>
            <person name="Dichmann D.S."/>
            <person name="Dubchak I."/>
            <person name="Amaya E."/>
            <person name="Detter J.C."/>
            <person name="Fletcher R."/>
            <person name="Gerhard D.S."/>
            <person name="Goodstein D."/>
            <person name="Graves T."/>
            <person name="Grigoriev I.V."/>
            <person name="Grimwood J."/>
            <person name="Kawashima T."/>
            <person name="Lindquist E."/>
            <person name="Lucas S.M."/>
            <person name="Mead P.E."/>
            <person name="Mitros T."/>
            <person name="Ogino H."/>
            <person name="Ohta Y."/>
            <person name="Poliakov A.V."/>
            <person name="Pollet N."/>
            <person name="Robert J."/>
            <person name="Salamov A."/>
            <person name="Sater A.K."/>
            <person name="Schmutz J."/>
            <person name="Terry A."/>
            <person name="Vize P.D."/>
            <person name="Warren W.C."/>
            <person name="Wells D."/>
            <person name="Wills A."/>
            <person name="Wilson R.K."/>
            <person name="Zimmerman L.B."/>
            <person name="Zorn A.M."/>
            <person name="Grainger R."/>
            <person name="Grammer T."/>
            <person name="Khokha M.K."/>
            <person name="Richardson P.M."/>
            <person name="Rokhsar D.S."/>
        </authorList>
    </citation>
    <scope>NUCLEOTIDE SEQUENCE [LARGE SCALE GENOMIC DNA]</scope>
    <source>
        <strain evidence="9">Nigerian</strain>
    </source>
</reference>
<feature type="compositionally biased region" description="Polar residues" evidence="6">
    <location>
        <begin position="850"/>
        <end position="887"/>
    </location>
</feature>
<keyword evidence="10" id="KW-1185">Reference proteome</keyword>
<dbReference type="OrthoDB" id="9006044at2759"/>